<evidence type="ECO:0000313" key="2">
    <source>
        <dbReference type="EMBL" id="MCD9641731.1"/>
    </source>
</evidence>
<feature type="signal peptide" evidence="1">
    <location>
        <begin position="1"/>
        <end position="18"/>
    </location>
</feature>
<proteinExistence type="predicted"/>
<reference evidence="2 3" key="1">
    <citation type="journal article" date="2021" name="BMC Genomics">
        <title>Datura genome reveals duplications of psychoactive alkaloid biosynthetic genes and high mutation rate following tissue culture.</title>
        <authorList>
            <person name="Rajewski A."/>
            <person name="Carter-House D."/>
            <person name="Stajich J."/>
            <person name="Litt A."/>
        </authorList>
    </citation>
    <scope>NUCLEOTIDE SEQUENCE [LARGE SCALE GENOMIC DNA]</scope>
    <source>
        <strain evidence="2">AR-01</strain>
    </source>
</reference>
<dbReference type="SUPFAM" id="SSF50685">
    <property type="entry name" value="Barwin-like endoglucanases"/>
    <property type="match status" value="1"/>
</dbReference>
<dbReference type="Proteomes" id="UP000823775">
    <property type="component" value="Unassembled WGS sequence"/>
</dbReference>
<name>A0ABS8V5U5_DATST</name>
<dbReference type="InterPro" id="IPR002963">
    <property type="entry name" value="Expansin"/>
</dbReference>
<evidence type="ECO:0000313" key="3">
    <source>
        <dbReference type="Proteomes" id="UP000823775"/>
    </source>
</evidence>
<dbReference type="EMBL" id="JACEIK010003445">
    <property type="protein sequence ID" value="MCD9641731.1"/>
    <property type="molecule type" value="Genomic_DNA"/>
</dbReference>
<evidence type="ECO:0000256" key="1">
    <source>
        <dbReference type="SAM" id="SignalP"/>
    </source>
</evidence>
<keyword evidence="3" id="KW-1185">Reference proteome</keyword>
<feature type="chain" id="PRO_5045367519" evidence="1">
    <location>
        <begin position="19"/>
        <end position="99"/>
    </location>
</feature>
<dbReference type="PANTHER" id="PTHR31867">
    <property type="entry name" value="EXPANSIN-A15"/>
    <property type="match status" value="1"/>
</dbReference>
<accession>A0ABS8V5U5</accession>
<organism evidence="2 3">
    <name type="scientific">Datura stramonium</name>
    <name type="common">Jimsonweed</name>
    <name type="synonym">Common thornapple</name>
    <dbReference type="NCBI Taxonomy" id="4076"/>
    <lineage>
        <taxon>Eukaryota</taxon>
        <taxon>Viridiplantae</taxon>
        <taxon>Streptophyta</taxon>
        <taxon>Embryophyta</taxon>
        <taxon>Tracheophyta</taxon>
        <taxon>Spermatophyta</taxon>
        <taxon>Magnoliopsida</taxon>
        <taxon>eudicotyledons</taxon>
        <taxon>Gunneridae</taxon>
        <taxon>Pentapetalae</taxon>
        <taxon>asterids</taxon>
        <taxon>lamiids</taxon>
        <taxon>Solanales</taxon>
        <taxon>Solanaceae</taxon>
        <taxon>Solanoideae</taxon>
        <taxon>Datureae</taxon>
        <taxon>Datura</taxon>
    </lineage>
</organism>
<keyword evidence="1" id="KW-0732">Signal</keyword>
<sequence length="99" mass="10661">DYHMCLVLVLLDSLVVEARIPVVYSGGSWKTTHTTFYGGNDSSRTMGGVCGYRTLYSQGYGVNTTTLSTTLFNNGNPSILITATIFCPPNYVLPNDNGG</sequence>
<dbReference type="Gene3D" id="2.40.40.10">
    <property type="entry name" value="RlpA-like domain"/>
    <property type="match status" value="1"/>
</dbReference>
<gene>
    <name evidence="2" type="ORF">HAX54_028157</name>
</gene>
<comment type="caution">
    <text evidence="2">The sequence shown here is derived from an EMBL/GenBank/DDBJ whole genome shotgun (WGS) entry which is preliminary data.</text>
</comment>
<dbReference type="PRINTS" id="PR01225">
    <property type="entry name" value="EXPANSNFAMLY"/>
</dbReference>
<feature type="non-terminal residue" evidence="2">
    <location>
        <position position="1"/>
    </location>
</feature>
<protein>
    <submittedName>
        <fullName evidence="2">Uncharacterized protein</fullName>
    </submittedName>
</protein>
<dbReference type="InterPro" id="IPR036908">
    <property type="entry name" value="RlpA-like_sf"/>
</dbReference>
<dbReference type="InterPro" id="IPR007118">
    <property type="entry name" value="Expan_Lol_pI"/>
</dbReference>